<comment type="caution">
    <text evidence="5">The sequence shown here is derived from an EMBL/GenBank/DDBJ whole genome shotgun (WGS) entry which is preliminary data.</text>
</comment>
<feature type="compositionally biased region" description="Basic and acidic residues" evidence="2">
    <location>
        <begin position="121"/>
        <end position="135"/>
    </location>
</feature>
<dbReference type="AlphaFoldDB" id="A0A7C2P3W7"/>
<name>A0A7C2P3W7_9PLAN</name>
<proteinExistence type="inferred from homology"/>
<accession>A0A7C2P3W7</accession>
<evidence type="ECO:0000259" key="4">
    <source>
        <dbReference type="Pfam" id="PF02397"/>
    </source>
</evidence>
<organism evidence="5">
    <name type="scientific">Schlesneria paludicola</name>
    <dbReference type="NCBI Taxonomy" id="360056"/>
    <lineage>
        <taxon>Bacteria</taxon>
        <taxon>Pseudomonadati</taxon>
        <taxon>Planctomycetota</taxon>
        <taxon>Planctomycetia</taxon>
        <taxon>Planctomycetales</taxon>
        <taxon>Planctomycetaceae</taxon>
        <taxon>Schlesneria</taxon>
    </lineage>
</organism>
<dbReference type="PANTHER" id="PTHR30576">
    <property type="entry name" value="COLANIC BIOSYNTHESIS UDP-GLUCOSE LIPID CARRIER TRANSFERASE"/>
    <property type="match status" value="1"/>
</dbReference>
<dbReference type="GO" id="GO:0016780">
    <property type="term" value="F:phosphotransferase activity, for other substituted phosphate groups"/>
    <property type="evidence" value="ECO:0007669"/>
    <property type="project" value="TreeGrafter"/>
</dbReference>
<dbReference type="InterPro" id="IPR003362">
    <property type="entry name" value="Bact_transf"/>
</dbReference>
<keyword evidence="5" id="KW-0808">Transferase</keyword>
<keyword evidence="3" id="KW-0812">Transmembrane</keyword>
<feature type="transmembrane region" description="Helical" evidence="3">
    <location>
        <begin position="63"/>
        <end position="84"/>
    </location>
</feature>
<protein>
    <submittedName>
        <fullName evidence="5">Sugar transferase</fullName>
    </submittedName>
</protein>
<feature type="region of interest" description="Disordered" evidence="2">
    <location>
        <begin position="105"/>
        <end position="135"/>
    </location>
</feature>
<feature type="domain" description="Bacterial sugar transferase" evidence="4">
    <location>
        <begin position="135"/>
        <end position="275"/>
    </location>
</feature>
<keyword evidence="3" id="KW-1133">Transmembrane helix</keyword>
<evidence type="ECO:0000256" key="1">
    <source>
        <dbReference type="ARBA" id="ARBA00006464"/>
    </source>
</evidence>
<reference evidence="5" key="1">
    <citation type="journal article" date="2020" name="mSystems">
        <title>Genome- and Community-Level Interaction Insights into Carbon Utilization and Element Cycling Functions of Hydrothermarchaeota in Hydrothermal Sediment.</title>
        <authorList>
            <person name="Zhou Z."/>
            <person name="Liu Y."/>
            <person name="Xu W."/>
            <person name="Pan J."/>
            <person name="Luo Z.H."/>
            <person name="Li M."/>
        </authorList>
    </citation>
    <scope>NUCLEOTIDE SEQUENCE [LARGE SCALE GENOMIC DNA]</scope>
    <source>
        <strain evidence="5">SpSt-339</strain>
    </source>
</reference>
<dbReference type="PANTHER" id="PTHR30576:SF0">
    <property type="entry name" value="UNDECAPRENYL-PHOSPHATE N-ACETYLGALACTOSAMINYL 1-PHOSPHATE TRANSFERASE-RELATED"/>
    <property type="match status" value="1"/>
</dbReference>
<feature type="domain" description="Bacterial sugar transferase" evidence="4">
    <location>
        <begin position="58"/>
        <end position="104"/>
    </location>
</feature>
<comment type="similarity">
    <text evidence="1">Belongs to the bacterial sugar transferase family.</text>
</comment>
<sequence length="281" mass="31907">MSVSVLDEPAARGADLSDIFDHYLADESLPAPPWLTQLHLERPRRNTRCLGEAMRLWKRSTDIIGASLLLVLLSPVMLLVALLVKLSSPGPVIFRQVRVGLNQRVKKRDRRHNRAAPPPEGIERRHPDHDRRRDPAYGRPFVLYKFRTMCVDAEKNGAQLATKADPRVTTVGRFLRKARLDELPQLWNVLKGEMTLVGPRPERPEFIEKLSAEIPNYLNRLGLKPGLTGLAQIVNGYDNDLDSFRRKVSYDLMYLQNCCVWNDIKILFRTIGVVLTGSGAQ</sequence>
<dbReference type="EMBL" id="DSOK01000293">
    <property type="protein sequence ID" value="HEN15853.1"/>
    <property type="molecule type" value="Genomic_DNA"/>
</dbReference>
<evidence type="ECO:0000313" key="5">
    <source>
        <dbReference type="EMBL" id="HEN15853.1"/>
    </source>
</evidence>
<evidence type="ECO:0000256" key="3">
    <source>
        <dbReference type="SAM" id="Phobius"/>
    </source>
</evidence>
<evidence type="ECO:0000256" key="2">
    <source>
        <dbReference type="SAM" id="MobiDB-lite"/>
    </source>
</evidence>
<dbReference type="Pfam" id="PF02397">
    <property type="entry name" value="Bac_transf"/>
    <property type="match status" value="2"/>
</dbReference>
<gene>
    <name evidence="5" type="ORF">ENQ76_10345</name>
</gene>
<keyword evidence="3" id="KW-0472">Membrane</keyword>
<feature type="compositionally biased region" description="Basic residues" evidence="2">
    <location>
        <begin position="105"/>
        <end position="114"/>
    </location>
</feature>